<protein>
    <recommendedName>
        <fullName evidence="5">non-reducing end alpha-L-arabinofuranosidase</fullName>
        <ecNumber evidence="5">3.2.1.55</ecNumber>
    </recommendedName>
</protein>
<keyword evidence="7" id="KW-0119">Carbohydrate metabolism</keyword>
<dbReference type="GO" id="GO:0000272">
    <property type="term" value="P:polysaccharide catabolic process"/>
    <property type="evidence" value="ECO:0007669"/>
    <property type="project" value="TreeGrafter"/>
</dbReference>
<dbReference type="EMBL" id="QPJJ01000005">
    <property type="protein sequence ID" value="RCW71944.1"/>
    <property type="molecule type" value="Genomic_DNA"/>
</dbReference>
<dbReference type="InterPro" id="IPR017853">
    <property type="entry name" value="GH"/>
</dbReference>
<dbReference type="GO" id="GO:0046556">
    <property type="term" value="F:alpha-L-arabinofuranosidase activity"/>
    <property type="evidence" value="ECO:0007669"/>
    <property type="project" value="UniProtKB-EC"/>
</dbReference>
<dbReference type="InterPro" id="IPR055235">
    <property type="entry name" value="ASD1_cat"/>
</dbReference>
<comment type="pathway">
    <text evidence="2">Glycan metabolism.</text>
</comment>
<dbReference type="EC" id="3.2.1.55" evidence="5"/>
<proteinExistence type="inferred from homology"/>
<evidence type="ECO:0000256" key="5">
    <source>
        <dbReference type="ARBA" id="ARBA00012670"/>
    </source>
</evidence>
<evidence type="ECO:0000256" key="2">
    <source>
        <dbReference type="ARBA" id="ARBA00004881"/>
    </source>
</evidence>
<evidence type="ECO:0000256" key="7">
    <source>
        <dbReference type="ARBA" id="ARBA00023277"/>
    </source>
</evidence>
<organism evidence="10 11">
    <name type="scientific">Saliterribacillus persicus</name>
    <dbReference type="NCBI Taxonomy" id="930114"/>
    <lineage>
        <taxon>Bacteria</taxon>
        <taxon>Bacillati</taxon>
        <taxon>Bacillota</taxon>
        <taxon>Bacilli</taxon>
        <taxon>Bacillales</taxon>
        <taxon>Bacillaceae</taxon>
        <taxon>Saliterribacillus</taxon>
    </lineage>
</organism>
<gene>
    <name evidence="10" type="ORF">DFR57_105128</name>
</gene>
<reference evidence="10 11" key="1">
    <citation type="submission" date="2018-07" db="EMBL/GenBank/DDBJ databases">
        <title>Genomic Encyclopedia of Type Strains, Phase IV (KMG-IV): sequencing the most valuable type-strain genomes for metagenomic binning, comparative biology and taxonomic classification.</title>
        <authorList>
            <person name="Goeker M."/>
        </authorList>
    </citation>
    <scope>NUCLEOTIDE SEQUENCE [LARGE SCALE GENOMIC DNA]</scope>
    <source>
        <strain evidence="10 11">DSM 27696</strain>
    </source>
</reference>
<dbReference type="RefSeq" id="WP_211315352.1">
    <property type="nucleotide sequence ID" value="NZ_QPJJ01000005.1"/>
</dbReference>
<comment type="caution">
    <text evidence="10">The sequence shown here is derived from an EMBL/GenBank/DDBJ whole genome shotgun (WGS) entry which is preliminary data.</text>
</comment>
<dbReference type="Pfam" id="PF06964">
    <property type="entry name" value="Alpha-L-AF_C"/>
    <property type="match status" value="1"/>
</dbReference>
<comment type="similarity">
    <text evidence="3">Belongs to the glycosyl hydrolase 51 family.</text>
</comment>
<evidence type="ECO:0000256" key="6">
    <source>
        <dbReference type="ARBA" id="ARBA00022801"/>
    </source>
</evidence>
<dbReference type="SUPFAM" id="SSF51445">
    <property type="entry name" value="(Trans)glycosidases"/>
    <property type="match status" value="1"/>
</dbReference>
<keyword evidence="11" id="KW-1185">Reference proteome</keyword>
<evidence type="ECO:0000259" key="9">
    <source>
        <dbReference type="SMART" id="SM00813"/>
    </source>
</evidence>
<dbReference type="InterPro" id="IPR013780">
    <property type="entry name" value="Glyco_hydro_b"/>
</dbReference>
<keyword evidence="8" id="KW-0326">Glycosidase</keyword>
<dbReference type="Gene3D" id="2.60.40.1180">
    <property type="entry name" value="Golgi alpha-mannosidase II"/>
    <property type="match status" value="1"/>
</dbReference>
<sequence length="492" mass="56868">MSNQIEVRPNRKLHARDFMIYGHFIEHFHRQIYGGIYEPGHALADRDGFRTDVMEALKRIHVPVMRWPGGCFVSNYHWMDGVGENRIPFFDKAWRVEESNQFGTDEFISYSKKIGAEPYICTNAGSGTAEEMSDWVEYCNLTVDGKWAKKRIENGYANPYNVRFWSIGNENYGDWEMGAKDLKEWGRYVKESAKMMKRVDPNIELFAASIADLDWNINLLREAGKYLDWISIHGYWDTLNEKNDLADFETCMAYTLAIEPEIVKTKHILGALGYLDKIKISFDEWNLRGWHHPNVDSKPEDYLTPRDKNDWNDSYTMADAIFSACFLNQCLKHGDSVKMANFSPTVNTRGMIYTHADGIVLRSTFYVFELYTNYMEDEVIDSWADIDSTFDVWLDGKKITIPAIDMIATRSSKNGQLAISLINRDPDNSHSITLKGTEQKHGKLYSILSDSKDAYNDVKNPDRIKLKEETLEFNGETIRFDIPPHSVHVLKL</sequence>
<evidence type="ECO:0000256" key="1">
    <source>
        <dbReference type="ARBA" id="ARBA00001462"/>
    </source>
</evidence>
<evidence type="ECO:0000256" key="8">
    <source>
        <dbReference type="ARBA" id="ARBA00023295"/>
    </source>
</evidence>
<dbReference type="Proteomes" id="UP000252585">
    <property type="component" value="Unassembled WGS sequence"/>
</dbReference>
<accession>A0A368Y116</accession>
<dbReference type="PANTHER" id="PTHR43576">
    <property type="entry name" value="ALPHA-L-ARABINOFURANOSIDASE C-RELATED"/>
    <property type="match status" value="1"/>
</dbReference>
<dbReference type="InterPro" id="IPR010720">
    <property type="entry name" value="Alpha-L-AF_C"/>
</dbReference>
<keyword evidence="6" id="KW-0378">Hydrolase</keyword>
<dbReference type="SUPFAM" id="SSF51011">
    <property type="entry name" value="Glycosyl hydrolase domain"/>
    <property type="match status" value="1"/>
</dbReference>
<dbReference type="GO" id="GO:0046373">
    <property type="term" value="P:L-arabinose metabolic process"/>
    <property type="evidence" value="ECO:0007669"/>
    <property type="project" value="InterPro"/>
</dbReference>
<feature type="domain" description="Alpha-L-arabinofuranosidase C-terminal" evidence="9">
    <location>
        <begin position="283"/>
        <end position="486"/>
    </location>
</feature>
<dbReference type="AlphaFoldDB" id="A0A368Y116"/>
<comment type="catalytic activity">
    <reaction evidence="1">
        <text>Hydrolysis of terminal non-reducing alpha-L-arabinofuranoside residues in alpha-L-arabinosides.</text>
        <dbReference type="EC" id="3.2.1.55"/>
    </reaction>
</comment>
<dbReference type="PANTHER" id="PTHR43576:SF3">
    <property type="entry name" value="ALPHA-L-ARABINOFURANOSIDASE C"/>
    <property type="match status" value="1"/>
</dbReference>
<name>A0A368Y116_9BACI</name>
<evidence type="ECO:0000313" key="11">
    <source>
        <dbReference type="Proteomes" id="UP000252585"/>
    </source>
</evidence>
<evidence type="ECO:0000256" key="4">
    <source>
        <dbReference type="ARBA" id="ARBA00011165"/>
    </source>
</evidence>
<dbReference type="Gene3D" id="3.20.20.80">
    <property type="entry name" value="Glycosidases"/>
    <property type="match status" value="1"/>
</dbReference>
<dbReference type="Pfam" id="PF22848">
    <property type="entry name" value="ASD1_dom"/>
    <property type="match status" value="1"/>
</dbReference>
<evidence type="ECO:0000256" key="3">
    <source>
        <dbReference type="ARBA" id="ARBA00007186"/>
    </source>
</evidence>
<dbReference type="SMART" id="SM00813">
    <property type="entry name" value="Alpha-L-AF_C"/>
    <property type="match status" value="1"/>
</dbReference>
<comment type="subunit">
    <text evidence="4">Homohexamer; trimer of dimers.</text>
</comment>
<evidence type="ECO:0000313" key="10">
    <source>
        <dbReference type="EMBL" id="RCW71944.1"/>
    </source>
</evidence>